<dbReference type="Pfam" id="PF19700">
    <property type="entry name" value="DUF6198"/>
    <property type="match status" value="1"/>
</dbReference>
<dbReference type="RefSeq" id="WP_158578355.1">
    <property type="nucleotide sequence ID" value="NZ_BLYJ01000020.1"/>
</dbReference>
<evidence type="ECO:0000313" key="2">
    <source>
        <dbReference type="EMBL" id="GFO88560.1"/>
    </source>
</evidence>
<organism evidence="2 3">
    <name type="scientific">Butyricicoccus faecihominis</name>
    <dbReference type="NCBI Taxonomy" id="1712515"/>
    <lineage>
        <taxon>Bacteria</taxon>
        <taxon>Bacillati</taxon>
        <taxon>Bacillota</taxon>
        <taxon>Clostridia</taxon>
        <taxon>Eubacteriales</taxon>
        <taxon>Butyricicoccaceae</taxon>
        <taxon>Butyricicoccus</taxon>
    </lineage>
</organism>
<name>A0ABQ1E0S3_9FIRM</name>
<keyword evidence="3" id="KW-1185">Reference proteome</keyword>
<comment type="caution">
    <text evidence="2">The sequence shown here is derived from an EMBL/GenBank/DDBJ whole genome shotgun (WGS) entry which is preliminary data.</text>
</comment>
<dbReference type="EMBL" id="BLYJ01000020">
    <property type="protein sequence ID" value="GFO88560.1"/>
    <property type="molecule type" value="Genomic_DNA"/>
</dbReference>
<keyword evidence="1" id="KW-1133">Transmembrane helix</keyword>
<protein>
    <submittedName>
        <fullName evidence="2">Uncharacterized protein</fullName>
    </submittedName>
</protein>
<evidence type="ECO:0000256" key="1">
    <source>
        <dbReference type="SAM" id="Phobius"/>
    </source>
</evidence>
<keyword evidence="1" id="KW-0472">Membrane</keyword>
<dbReference type="InterPro" id="IPR038750">
    <property type="entry name" value="YczE/YyaS-like"/>
</dbReference>
<keyword evidence="1" id="KW-0812">Transmembrane</keyword>
<dbReference type="Proteomes" id="UP000620147">
    <property type="component" value="Unassembled WGS sequence"/>
</dbReference>
<reference evidence="2 3" key="1">
    <citation type="submission" date="2020-06" db="EMBL/GenBank/DDBJ databases">
        <title>Characterization of fructooligosaccharide metabolism and fructooligosaccharide-degrading enzymes in human commensal butyrate producers.</title>
        <authorList>
            <person name="Tanno H."/>
            <person name="Fujii T."/>
            <person name="Hirano K."/>
            <person name="Maeno S."/>
            <person name="Tonozuka T."/>
            <person name="Sakamoto M."/>
            <person name="Ohkuma M."/>
            <person name="Tochio T."/>
            <person name="Endo A."/>
        </authorList>
    </citation>
    <scope>NUCLEOTIDE SEQUENCE [LARGE SCALE GENOMIC DNA]</scope>
    <source>
        <strain evidence="2 3">JCM 31056</strain>
    </source>
</reference>
<sequence length="45" mass="4783">MVAISAGLCLFHYCPFYGIGVGTVLSALLLGRVIKLFELLPLSDA</sequence>
<evidence type="ECO:0000313" key="3">
    <source>
        <dbReference type="Proteomes" id="UP000620147"/>
    </source>
</evidence>
<gene>
    <name evidence="2" type="ORF">BUFA31_17240</name>
</gene>
<feature type="transmembrane region" description="Helical" evidence="1">
    <location>
        <begin position="16"/>
        <end position="34"/>
    </location>
</feature>
<proteinExistence type="predicted"/>
<accession>A0ABQ1E0S3</accession>